<reference evidence="1 2" key="1">
    <citation type="submission" date="2019-07" db="EMBL/GenBank/DDBJ databases">
        <authorList>
            <person name="Huq M.A."/>
        </authorList>
    </citation>
    <scope>NUCLEOTIDE SEQUENCE [LARGE SCALE GENOMIC DNA]</scope>
    <source>
        <strain evidence="1 2">MAH-19</strain>
    </source>
</reference>
<sequence>MATTVSAKIYSHHEKVDGTFNVKYVVYQKGDRKFIDSPHFVSKRQITGDFAIKDKLVLKWLEDKVFSDNRRLVLHGVFDVSN</sequence>
<dbReference type="EMBL" id="VLPK01000003">
    <property type="protein sequence ID" value="TSJ39658.1"/>
    <property type="molecule type" value="Genomic_DNA"/>
</dbReference>
<dbReference type="Proteomes" id="UP000318733">
    <property type="component" value="Unassembled WGS sequence"/>
</dbReference>
<organism evidence="1 2">
    <name type="scientific">Mucilaginibacter corticis</name>
    <dbReference type="NCBI Taxonomy" id="2597670"/>
    <lineage>
        <taxon>Bacteria</taxon>
        <taxon>Pseudomonadati</taxon>
        <taxon>Bacteroidota</taxon>
        <taxon>Sphingobacteriia</taxon>
        <taxon>Sphingobacteriales</taxon>
        <taxon>Sphingobacteriaceae</taxon>
        <taxon>Mucilaginibacter</taxon>
    </lineage>
</organism>
<proteinExistence type="predicted"/>
<evidence type="ECO:0000313" key="2">
    <source>
        <dbReference type="Proteomes" id="UP000318733"/>
    </source>
</evidence>
<dbReference type="OrthoDB" id="5326076at2"/>
<accession>A0A556MIE5</accession>
<name>A0A556MIE5_9SPHI</name>
<dbReference type="AlphaFoldDB" id="A0A556MIE5"/>
<comment type="caution">
    <text evidence="1">The sequence shown here is derived from an EMBL/GenBank/DDBJ whole genome shotgun (WGS) entry which is preliminary data.</text>
</comment>
<protein>
    <submittedName>
        <fullName evidence="1">Uncharacterized protein</fullName>
    </submittedName>
</protein>
<keyword evidence="2" id="KW-1185">Reference proteome</keyword>
<evidence type="ECO:0000313" key="1">
    <source>
        <dbReference type="EMBL" id="TSJ39658.1"/>
    </source>
</evidence>
<gene>
    <name evidence="1" type="ORF">FO440_18120</name>
</gene>
<dbReference type="RefSeq" id="WP_144249695.1">
    <property type="nucleotide sequence ID" value="NZ_VLPK01000003.1"/>
</dbReference>